<evidence type="ECO:0000256" key="1">
    <source>
        <dbReference type="SAM" id="Phobius"/>
    </source>
</evidence>
<dbReference type="AlphaFoldDB" id="A0A1F4USZ5"/>
<dbReference type="EMBL" id="MEUT01000078">
    <property type="protein sequence ID" value="OGC48068.1"/>
    <property type="molecule type" value="Genomic_DNA"/>
</dbReference>
<keyword evidence="1" id="KW-0472">Membrane</keyword>
<reference evidence="2 3" key="1">
    <citation type="journal article" date="2016" name="Nat. Commun.">
        <title>Thousands of microbial genomes shed light on interconnected biogeochemical processes in an aquifer system.</title>
        <authorList>
            <person name="Anantharaman K."/>
            <person name="Brown C.T."/>
            <person name="Hug L.A."/>
            <person name="Sharon I."/>
            <person name="Castelle C.J."/>
            <person name="Probst A.J."/>
            <person name="Thomas B.C."/>
            <person name="Singh A."/>
            <person name="Wilkins M.J."/>
            <person name="Karaoz U."/>
            <person name="Brodie E.L."/>
            <person name="Williams K.H."/>
            <person name="Hubbard S.S."/>
            <person name="Banfield J.F."/>
        </authorList>
    </citation>
    <scope>NUCLEOTIDE SEQUENCE [LARGE SCALE GENOMIC DNA]</scope>
</reference>
<comment type="caution">
    <text evidence="2">The sequence shown here is derived from an EMBL/GenBank/DDBJ whole genome shotgun (WGS) entry which is preliminary data.</text>
</comment>
<evidence type="ECO:0000313" key="3">
    <source>
        <dbReference type="Proteomes" id="UP000177371"/>
    </source>
</evidence>
<organism evidence="2 3">
    <name type="scientific">candidate division WWE3 bacterium RBG_16_37_10</name>
    <dbReference type="NCBI Taxonomy" id="1802610"/>
    <lineage>
        <taxon>Bacteria</taxon>
        <taxon>Katanobacteria</taxon>
    </lineage>
</organism>
<name>A0A1F4USZ5_UNCKA</name>
<feature type="transmembrane region" description="Helical" evidence="1">
    <location>
        <begin position="21"/>
        <end position="40"/>
    </location>
</feature>
<protein>
    <recommendedName>
        <fullName evidence="4">Gram-positive cocci surface proteins LPxTG domain-containing protein</fullName>
    </recommendedName>
</protein>
<dbReference type="STRING" id="1802610.A2W32_05565"/>
<keyword evidence="1" id="KW-1133">Transmembrane helix</keyword>
<sequence>MLVLSKACLMNDYQAKSGFKTFIVTLGVSLLLFGVLYYVLSGTSITPDIESESDAQEVSNFDAIATAEVVEVQNEKSVFSEISKKKPEVPVKAVLAGATEATQSTVPSTGTTSITISLILSLTVLAVGAYVYAKNPRKVALSKFEEEVTNRI</sequence>
<dbReference type="Proteomes" id="UP000177371">
    <property type="component" value="Unassembled WGS sequence"/>
</dbReference>
<keyword evidence="1" id="KW-0812">Transmembrane</keyword>
<evidence type="ECO:0008006" key="4">
    <source>
        <dbReference type="Google" id="ProtNLM"/>
    </source>
</evidence>
<gene>
    <name evidence="2" type="ORF">A2W32_05565</name>
</gene>
<proteinExistence type="predicted"/>
<evidence type="ECO:0000313" key="2">
    <source>
        <dbReference type="EMBL" id="OGC48068.1"/>
    </source>
</evidence>
<accession>A0A1F4USZ5</accession>
<feature type="transmembrane region" description="Helical" evidence="1">
    <location>
        <begin position="114"/>
        <end position="133"/>
    </location>
</feature>